<evidence type="ECO:0000256" key="1">
    <source>
        <dbReference type="ARBA" id="ARBA00004383"/>
    </source>
</evidence>
<evidence type="ECO:0000256" key="6">
    <source>
        <dbReference type="ARBA" id="ARBA00022692"/>
    </source>
</evidence>
<feature type="compositionally biased region" description="Low complexity" evidence="10">
    <location>
        <begin position="175"/>
        <end position="186"/>
    </location>
</feature>
<organism evidence="13 14">
    <name type="scientific">Brucella cytisi</name>
    <dbReference type="NCBI Taxonomy" id="407152"/>
    <lineage>
        <taxon>Bacteria</taxon>
        <taxon>Pseudomonadati</taxon>
        <taxon>Pseudomonadota</taxon>
        <taxon>Alphaproteobacteria</taxon>
        <taxon>Hyphomicrobiales</taxon>
        <taxon>Brucellaceae</taxon>
        <taxon>Brucella/Ochrobactrum group</taxon>
        <taxon>Brucella</taxon>
    </lineage>
</organism>
<evidence type="ECO:0000256" key="3">
    <source>
        <dbReference type="ARBA" id="ARBA00022448"/>
    </source>
</evidence>
<feature type="region of interest" description="Disordered" evidence="10">
    <location>
        <begin position="126"/>
        <end position="194"/>
    </location>
</feature>
<dbReference type="GO" id="GO:0098797">
    <property type="term" value="C:plasma membrane protein complex"/>
    <property type="evidence" value="ECO:0007669"/>
    <property type="project" value="TreeGrafter"/>
</dbReference>
<evidence type="ECO:0000313" key="13">
    <source>
        <dbReference type="EMBL" id="OIS92346.1"/>
    </source>
</evidence>
<sequence>MKHIEDDRSFGNGFSEFIRWAGAGLMVMSIHVGTALWLLRDAAMVAADDMPPAAIMIELTEMPEAQVTKENEVSPDPETADASAPAENVEEAVEEPEQPEEIAEQEPKPVEDEAVEELVQLDKVEIPLPIARPKPPEPEKKIVRKEEPKKKPVKQRQQEQAASRQVNQAQARVIQSSRNAARQSASGLFASSVSPARWQSRLMAHLERRKRYPAGAKSRREEGVVYVRFRIDETGKVLSASLARSSGFPELDSEVLSLVQRASPVPAPPPDVNRTITAPVKFSRR</sequence>
<dbReference type="RefSeq" id="WP_071632705.1">
    <property type="nucleotide sequence ID" value="NZ_MOEC01000017.1"/>
</dbReference>
<dbReference type="PANTHER" id="PTHR33446">
    <property type="entry name" value="PROTEIN TONB-RELATED"/>
    <property type="match status" value="1"/>
</dbReference>
<feature type="transmembrane region" description="Helical" evidence="11">
    <location>
        <begin position="20"/>
        <end position="39"/>
    </location>
</feature>
<dbReference type="PROSITE" id="PS52015">
    <property type="entry name" value="TONB_CTD"/>
    <property type="match status" value="1"/>
</dbReference>
<feature type="region of interest" description="Disordered" evidence="10">
    <location>
        <begin position="262"/>
        <end position="285"/>
    </location>
</feature>
<name>A0A1J6I0F8_9HYPH</name>
<proteinExistence type="inferred from homology"/>
<dbReference type="InterPro" id="IPR051045">
    <property type="entry name" value="TonB-dependent_transducer"/>
</dbReference>
<dbReference type="OrthoDB" id="7876885at2"/>
<dbReference type="InterPro" id="IPR037682">
    <property type="entry name" value="TonB_C"/>
</dbReference>
<feature type="region of interest" description="Disordered" evidence="10">
    <location>
        <begin position="67"/>
        <end position="110"/>
    </location>
</feature>
<dbReference type="InterPro" id="IPR006260">
    <property type="entry name" value="TonB/TolA_C"/>
</dbReference>
<comment type="caution">
    <text evidence="13">The sequence shown here is derived from an EMBL/GenBank/DDBJ whole genome shotgun (WGS) entry which is preliminary data.</text>
</comment>
<reference evidence="13 14" key="1">
    <citation type="submission" date="2016-10" db="EMBL/GenBank/DDBJ databases">
        <title>The Draft Genome Sequence of the Potato Rhizosphere Bacteria Ochrobactrum sp. IPA7.2.</title>
        <authorList>
            <person name="Gogoleva N.E."/>
            <person name="Khlopko Y.A."/>
            <person name="Burygin G.L."/>
            <person name="Plotnikov A.O."/>
        </authorList>
    </citation>
    <scope>NUCLEOTIDE SEQUENCE [LARGE SCALE GENOMIC DNA]</scope>
    <source>
        <strain evidence="13 14">IPA7.2</strain>
    </source>
</reference>
<feature type="compositionally biased region" description="Acidic residues" evidence="10">
    <location>
        <begin position="88"/>
        <end position="104"/>
    </location>
</feature>
<evidence type="ECO:0000256" key="2">
    <source>
        <dbReference type="ARBA" id="ARBA00006555"/>
    </source>
</evidence>
<keyword evidence="4" id="KW-1003">Cell membrane</keyword>
<keyword evidence="3" id="KW-0813">Transport</keyword>
<evidence type="ECO:0000259" key="12">
    <source>
        <dbReference type="PROSITE" id="PS52015"/>
    </source>
</evidence>
<evidence type="ECO:0000256" key="11">
    <source>
        <dbReference type="SAM" id="Phobius"/>
    </source>
</evidence>
<dbReference type="AlphaFoldDB" id="A0A1J6I0F8"/>
<dbReference type="Gene3D" id="3.30.1150.10">
    <property type="match status" value="1"/>
</dbReference>
<comment type="subcellular location">
    <subcellularLocation>
        <location evidence="1">Cell inner membrane</location>
        <topology evidence="1">Single-pass membrane protein</topology>
        <orientation evidence="1">Periplasmic side</orientation>
    </subcellularLocation>
</comment>
<keyword evidence="14" id="KW-1185">Reference proteome</keyword>
<evidence type="ECO:0000256" key="7">
    <source>
        <dbReference type="ARBA" id="ARBA00022927"/>
    </source>
</evidence>
<protein>
    <submittedName>
        <fullName evidence="13">Energy transducer TonB</fullName>
    </submittedName>
</protein>
<dbReference type="NCBIfam" id="TIGR01352">
    <property type="entry name" value="tonB_Cterm"/>
    <property type="match status" value="1"/>
</dbReference>
<evidence type="ECO:0000256" key="5">
    <source>
        <dbReference type="ARBA" id="ARBA00022519"/>
    </source>
</evidence>
<feature type="domain" description="TonB C-terminal" evidence="12">
    <location>
        <begin position="197"/>
        <end position="285"/>
    </location>
</feature>
<dbReference type="EMBL" id="MOEC01000017">
    <property type="protein sequence ID" value="OIS92346.1"/>
    <property type="molecule type" value="Genomic_DNA"/>
</dbReference>
<dbReference type="GO" id="GO:0015031">
    <property type="term" value="P:protein transport"/>
    <property type="evidence" value="ECO:0007669"/>
    <property type="project" value="UniProtKB-KW"/>
</dbReference>
<keyword evidence="6 11" id="KW-0812">Transmembrane</keyword>
<keyword evidence="5" id="KW-0997">Cell inner membrane</keyword>
<feature type="compositionally biased region" description="Polar residues" evidence="10">
    <location>
        <begin position="160"/>
        <end position="174"/>
    </location>
</feature>
<feature type="compositionally biased region" description="Basic and acidic residues" evidence="10">
    <location>
        <begin position="134"/>
        <end position="150"/>
    </location>
</feature>
<dbReference type="Proteomes" id="UP000182985">
    <property type="component" value="Unassembled WGS sequence"/>
</dbReference>
<dbReference type="GO" id="GO:0055085">
    <property type="term" value="P:transmembrane transport"/>
    <property type="evidence" value="ECO:0007669"/>
    <property type="project" value="InterPro"/>
</dbReference>
<dbReference type="GO" id="GO:0031992">
    <property type="term" value="F:energy transducer activity"/>
    <property type="evidence" value="ECO:0007669"/>
    <property type="project" value="TreeGrafter"/>
</dbReference>
<evidence type="ECO:0000256" key="8">
    <source>
        <dbReference type="ARBA" id="ARBA00022989"/>
    </source>
</evidence>
<dbReference type="PANTHER" id="PTHR33446:SF2">
    <property type="entry name" value="PROTEIN TONB"/>
    <property type="match status" value="1"/>
</dbReference>
<comment type="similarity">
    <text evidence="2">Belongs to the TonB family.</text>
</comment>
<dbReference type="SUPFAM" id="SSF74653">
    <property type="entry name" value="TolA/TonB C-terminal domain"/>
    <property type="match status" value="1"/>
</dbReference>
<evidence type="ECO:0000256" key="9">
    <source>
        <dbReference type="ARBA" id="ARBA00023136"/>
    </source>
</evidence>
<keyword evidence="7" id="KW-0653">Protein transport</keyword>
<dbReference type="Pfam" id="PF03544">
    <property type="entry name" value="TonB_C"/>
    <property type="match status" value="1"/>
</dbReference>
<evidence type="ECO:0000256" key="10">
    <source>
        <dbReference type="SAM" id="MobiDB-lite"/>
    </source>
</evidence>
<evidence type="ECO:0000313" key="14">
    <source>
        <dbReference type="Proteomes" id="UP000182985"/>
    </source>
</evidence>
<keyword evidence="8 11" id="KW-1133">Transmembrane helix</keyword>
<gene>
    <name evidence="13" type="ORF">BLA27_16710</name>
</gene>
<evidence type="ECO:0000256" key="4">
    <source>
        <dbReference type="ARBA" id="ARBA00022475"/>
    </source>
</evidence>
<keyword evidence="9 11" id="KW-0472">Membrane</keyword>
<accession>A0A1J6I0F8</accession>